<keyword evidence="4 5" id="KW-0472">Membrane</keyword>
<evidence type="ECO:0000313" key="8">
    <source>
        <dbReference type="EMBL" id="VCT85364.1"/>
    </source>
</evidence>
<proteinExistence type="predicted"/>
<feature type="transmembrane region" description="Helical" evidence="5">
    <location>
        <begin position="389"/>
        <end position="409"/>
    </location>
</feature>
<evidence type="ECO:0000256" key="2">
    <source>
        <dbReference type="ARBA" id="ARBA00022692"/>
    </source>
</evidence>
<comment type="subcellular location">
    <subcellularLocation>
        <location evidence="1">Membrane</location>
        <topology evidence="1">Multi-pass membrane protein</topology>
    </subcellularLocation>
</comment>
<feature type="transmembrane region" description="Helical" evidence="5">
    <location>
        <begin position="173"/>
        <end position="190"/>
    </location>
</feature>
<feature type="transmembrane region" description="Helical" evidence="5">
    <location>
        <begin position="365"/>
        <end position="383"/>
    </location>
</feature>
<keyword evidence="2 5" id="KW-0812">Transmembrane</keyword>
<protein>
    <submittedName>
        <fullName evidence="7">O-antigen ligase like membrane protein</fullName>
    </submittedName>
</protein>
<feature type="domain" description="O-antigen ligase-related" evidence="6">
    <location>
        <begin position="206"/>
        <end position="342"/>
    </location>
</feature>
<dbReference type="Pfam" id="PF04932">
    <property type="entry name" value="Wzy_C"/>
    <property type="match status" value="1"/>
</dbReference>
<accession>A0A653AV94</accession>
<feature type="transmembrane region" description="Helical" evidence="5">
    <location>
        <begin position="219"/>
        <end position="236"/>
    </location>
</feature>
<feature type="transmembrane region" description="Helical" evidence="5">
    <location>
        <begin position="21"/>
        <end position="40"/>
    </location>
</feature>
<reference evidence="7" key="2">
    <citation type="submission" date="2021-10" db="EMBL/GenBank/DDBJ databases">
        <authorList>
            <person name="Mesa V."/>
        </authorList>
    </citation>
    <scope>NUCLEOTIDE SEQUENCE</scope>
    <source>
        <strain evidence="7">CC3_PB</strain>
    </source>
</reference>
<dbReference type="EMBL" id="UWJD01000002">
    <property type="protein sequence ID" value="VCT85364.1"/>
    <property type="molecule type" value="Genomic_DNA"/>
</dbReference>
<dbReference type="InterPro" id="IPR051533">
    <property type="entry name" value="WaaL-like"/>
</dbReference>
<dbReference type="InterPro" id="IPR007016">
    <property type="entry name" value="O-antigen_ligase-rel_domated"/>
</dbReference>
<evidence type="ECO:0000256" key="5">
    <source>
        <dbReference type="SAM" id="Phobius"/>
    </source>
</evidence>
<feature type="transmembrane region" description="Helical" evidence="5">
    <location>
        <begin position="242"/>
        <end position="263"/>
    </location>
</feature>
<dbReference type="PANTHER" id="PTHR37422">
    <property type="entry name" value="TEICHURONIC ACID BIOSYNTHESIS PROTEIN TUAE"/>
    <property type="match status" value="1"/>
</dbReference>
<evidence type="ECO:0000256" key="1">
    <source>
        <dbReference type="ARBA" id="ARBA00004141"/>
    </source>
</evidence>
<evidence type="ECO:0000256" key="4">
    <source>
        <dbReference type="ARBA" id="ARBA00023136"/>
    </source>
</evidence>
<evidence type="ECO:0000259" key="6">
    <source>
        <dbReference type="Pfam" id="PF04932"/>
    </source>
</evidence>
<feature type="transmembrane region" description="Helical" evidence="5">
    <location>
        <begin position="96"/>
        <end position="115"/>
    </location>
</feature>
<evidence type="ECO:0000313" key="7">
    <source>
        <dbReference type="EMBL" id="CAG9706012.1"/>
    </source>
</evidence>
<dbReference type="Proteomes" id="UP000789738">
    <property type="component" value="Unassembled WGS sequence"/>
</dbReference>
<evidence type="ECO:0000313" key="9">
    <source>
        <dbReference type="Proteomes" id="UP000431451"/>
    </source>
</evidence>
<dbReference type="Proteomes" id="UP000431451">
    <property type="component" value="Unassembled WGS sequence"/>
</dbReference>
<dbReference type="PANTHER" id="PTHR37422:SF13">
    <property type="entry name" value="LIPOPOLYSACCHARIDE BIOSYNTHESIS PROTEIN PA4999-RELATED"/>
    <property type="match status" value="1"/>
</dbReference>
<name>A0A653AV94_9CLOT</name>
<dbReference type="GO" id="GO:0016020">
    <property type="term" value="C:membrane"/>
    <property type="evidence" value="ECO:0007669"/>
    <property type="project" value="UniProtKB-SubCell"/>
</dbReference>
<feature type="transmembrane region" description="Helical" evidence="5">
    <location>
        <begin position="70"/>
        <end position="90"/>
    </location>
</feature>
<feature type="transmembrane region" description="Helical" evidence="5">
    <location>
        <begin position="284"/>
        <end position="305"/>
    </location>
</feature>
<keyword evidence="7" id="KW-0436">Ligase</keyword>
<dbReference type="GO" id="GO:0016874">
    <property type="term" value="F:ligase activity"/>
    <property type="evidence" value="ECO:0007669"/>
    <property type="project" value="UniProtKB-KW"/>
</dbReference>
<dbReference type="EMBL" id="CAKJVE010000004">
    <property type="protein sequence ID" value="CAG9706012.1"/>
    <property type="molecule type" value="Genomic_DNA"/>
</dbReference>
<evidence type="ECO:0000256" key="3">
    <source>
        <dbReference type="ARBA" id="ARBA00022989"/>
    </source>
</evidence>
<organism evidence="8 9">
    <name type="scientific">Clostridium neonatale</name>
    <dbReference type="NCBI Taxonomy" id="137838"/>
    <lineage>
        <taxon>Bacteria</taxon>
        <taxon>Bacillati</taxon>
        <taxon>Bacillota</taxon>
        <taxon>Clostridia</taxon>
        <taxon>Eubacteriales</taxon>
        <taxon>Clostridiaceae</taxon>
        <taxon>Clostridium</taxon>
    </lineage>
</organism>
<dbReference type="AlphaFoldDB" id="A0A653AV94"/>
<feature type="transmembrane region" description="Helical" evidence="5">
    <location>
        <begin position="46"/>
        <end position="63"/>
    </location>
</feature>
<dbReference type="RefSeq" id="WP_159116652.1">
    <property type="nucleotide sequence ID" value="NZ_CAKJVE010000004.1"/>
</dbReference>
<feature type="transmembrane region" description="Helical" evidence="5">
    <location>
        <begin position="325"/>
        <end position="353"/>
    </location>
</feature>
<sequence>MKDTIEKIFGYIEKSKFYFKLFYLFVSLTFVTALKTIPGIHILSKIALLWGAIIIFYMVFSGYKKRKIYGFDISLGAFLILTLILTLIFYRTGENLVIWLVNSILFISIYTIDIFKSKKELIKEMEIITYFYTIFMAVASIISLLMRIFNQNIEIGKFLFAGSKGGLFENENAISIAAAIAITLCLYINYSTKINKIKLYCLGNIALQLITMMVFRGRSAILIVIAMFYTAAFIYLKNKYIRISMIILPIILIIASIIVIVGTDWNYTAIRLYTSGRSNLWRTAWAVIKWYPFIGVGNTALFVSMKEARITWDLPGLEYGGLHNIYFQIITVNGVISLILFLAFLCGMLIFILKRVDNLKRKERLRMTVLVSMLVGILAANLFESTLIYIVSFISMIFWIYLGYVISILDNRNFK</sequence>
<keyword evidence="3 5" id="KW-1133">Transmembrane helix</keyword>
<gene>
    <name evidence="7" type="ORF">CNEO_42224</name>
    <name evidence="8" type="ORF">CNEONATNEC25_02965</name>
</gene>
<reference evidence="8 9" key="1">
    <citation type="submission" date="2018-06" db="EMBL/GenBank/DDBJ databases">
        <authorList>
            <consortium name="IHU Genomes"/>
        </authorList>
    </citation>
    <scope>NUCLEOTIDE SEQUENCE [LARGE SCALE GENOMIC DNA]</scope>
    <source>
        <strain evidence="8 9">NEC25</strain>
    </source>
</reference>
<feature type="transmembrane region" description="Helical" evidence="5">
    <location>
        <begin position="127"/>
        <end position="149"/>
    </location>
</feature>